<name>A0A1G6C6I1_9STRE</name>
<feature type="transmembrane region" description="Helical" evidence="6">
    <location>
        <begin position="117"/>
        <end position="139"/>
    </location>
</feature>
<comment type="subcellular location">
    <subcellularLocation>
        <location evidence="1">Membrane</location>
        <topology evidence="1">Multi-pass membrane protein</topology>
    </subcellularLocation>
</comment>
<dbReference type="Pfam" id="PF04138">
    <property type="entry name" value="GtrA_DPMS_TM"/>
    <property type="match status" value="1"/>
</dbReference>
<evidence type="ECO:0000259" key="7">
    <source>
        <dbReference type="Pfam" id="PF04138"/>
    </source>
</evidence>
<evidence type="ECO:0000256" key="2">
    <source>
        <dbReference type="ARBA" id="ARBA00009399"/>
    </source>
</evidence>
<dbReference type="InterPro" id="IPR051401">
    <property type="entry name" value="GtrA_CellWall_Glycosyl"/>
</dbReference>
<feature type="domain" description="GtrA/DPMS transmembrane" evidence="7">
    <location>
        <begin position="14"/>
        <end position="140"/>
    </location>
</feature>
<feature type="transmembrane region" description="Helical" evidence="6">
    <location>
        <begin position="75"/>
        <end position="97"/>
    </location>
</feature>
<feature type="transmembrane region" description="Helical" evidence="6">
    <location>
        <begin position="12"/>
        <end position="33"/>
    </location>
</feature>
<keyword evidence="3 6" id="KW-0812">Transmembrane</keyword>
<organism evidence="8 9">
    <name type="scientific">Streptococcus henryi</name>
    <dbReference type="NCBI Taxonomy" id="439219"/>
    <lineage>
        <taxon>Bacteria</taxon>
        <taxon>Bacillati</taxon>
        <taxon>Bacillota</taxon>
        <taxon>Bacilli</taxon>
        <taxon>Lactobacillales</taxon>
        <taxon>Streptococcaceae</taxon>
        <taxon>Streptococcus</taxon>
    </lineage>
</organism>
<protein>
    <submittedName>
        <fullName evidence="8">Putative flippase GtrA (Transmembrane translocase of bactoprenol-linked glucose)</fullName>
    </submittedName>
</protein>
<keyword evidence="5 6" id="KW-0472">Membrane</keyword>
<dbReference type="GO" id="GO:0005886">
    <property type="term" value="C:plasma membrane"/>
    <property type="evidence" value="ECO:0007669"/>
    <property type="project" value="TreeGrafter"/>
</dbReference>
<evidence type="ECO:0000256" key="4">
    <source>
        <dbReference type="ARBA" id="ARBA00022989"/>
    </source>
</evidence>
<evidence type="ECO:0000256" key="1">
    <source>
        <dbReference type="ARBA" id="ARBA00004141"/>
    </source>
</evidence>
<evidence type="ECO:0000256" key="5">
    <source>
        <dbReference type="ARBA" id="ARBA00023136"/>
    </source>
</evidence>
<comment type="similarity">
    <text evidence="2">Belongs to the GtrA family.</text>
</comment>
<evidence type="ECO:0000256" key="6">
    <source>
        <dbReference type="SAM" id="Phobius"/>
    </source>
</evidence>
<sequence length="144" mass="16574">MKNLKQIIRTEVFKYLFFGVLTTLVYMIARLFLFEVFKQADLSAVLANAISIIFAFWTNDLYVFNQEREGWAKRFLKFTGARLFTLVLDLMLAIILVDKYPQIIGNFVGGNLSLVNAIETIFAQVLIIVLNYVISKLFVFTGKK</sequence>
<dbReference type="AlphaFoldDB" id="A0A1G6C6I1"/>
<reference evidence="8 9" key="1">
    <citation type="submission" date="2016-10" db="EMBL/GenBank/DDBJ databases">
        <authorList>
            <person name="de Groot N.N."/>
        </authorList>
    </citation>
    <scope>NUCLEOTIDE SEQUENCE [LARGE SCALE GENOMIC DNA]</scope>
    <source>
        <strain evidence="8 9">A-4</strain>
    </source>
</reference>
<evidence type="ECO:0000313" key="9">
    <source>
        <dbReference type="Proteomes" id="UP000182508"/>
    </source>
</evidence>
<evidence type="ECO:0000256" key="3">
    <source>
        <dbReference type="ARBA" id="ARBA00022692"/>
    </source>
</evidence>
<dbReference type="Proteomes" id="UP000182508">
    <property type="component" value="Unassembled WGS sequence"/>
</dbReference>
<dbReference type="RefSeq" id="WP_074486183.1">
    <property type="nucleotide sequence ID" value="NZ_FMXP01000018.1"/>
</dbReference>
<keyword evidence="9" id="KW-1185">Reference proteome</keyword>
<accession>A0A1G6C6I1</accession>
<feature type="transmembrane region" description="Helical" evidence="6">
    <location>
        <begin position="45"/>
        <end position="63"/>
    </location>
</feature>
<dbReference type="PANTHER" id="PTHR38459">
    <property type="entry name" value="PROPHAGE BACTOPRENOL-LINKED GLUCOSE TRANSLOCASE HOMOLOG"/>
    <property type="match status" value="1"/>
</dbReference>
<dbReference type="GO" id="GO:0000271">
    <property type="term" value="P:polysaccharide biosynthetic process"/>
    <property type="evidence" value="ECO:0007669"/>
    <property type="project" value="InterPro"/>
</dbReference>
<dbReference type="STRING" id="439219.SAMN02910293_01434"/>
<dbReference type="PANTHER" id="PTHR38459:SF5">
    <property type="entry name" value="CELL WALL TEICHOIC ACID GLYCOSYLATION PROTEIN GTCA"/>
    <property type="match status" value="1"/>
</dbReference>
<dbReference type="EMBL" id="FMXP01000018">
    <property type="protein sequence ID" value="SDB28510.1"/>
    <property type="molecule type" value="Genomic_DNA"/>
</dbReference>
<dbReference type="InterPro" id="IPR007267">
    <property type="entry name" value="GtrA_DPMS_TM"/>
</dbReference>
<evidence type="ECO:0000313" key="8">
    <source>
        <dbReference type="EMBL" id="SDB28510.1"/>
    </source>
</evidence>
<gene>
    <name evidence="8" type="ORF">SAMN02910293_01434</name>
</gene>
<dbReference type="eggNOG" id="COG2246">
    <property type="taxonomic scope" value="Bacteria"/>
</dbReference>
<keyword evidence="4 6" id="KW-1133">Transmembrane helix</keyword>
<proteinExistence type="inferred from homology"/>